<dbReference type="InterPro" id="IPR036388">
    <property type="entry name" value="WH-like_DNA-bd_sf"/>
</dbReference>
<sequence>MTAQPAELSRRETEVLTLLGTRLSNAQIASRLHISVRTVESHVSSLLRKYGVADRSALASIAGPTQEAAPRPGRLPGLPQPRTTFIGRDLERDAILAELRDRRLLSLVGPGGVGKTRLATVIASTAAPAFPYGGAFVDLVPVAEGFVAQAVAATLGVVGSAQQPPLEVIVQQLGRGPSLLVLDNCEHLLEEAAEFVERVMGDCPELTVLATSRERLAVPGERVVSVAPLPLASDAETLFQERAHAVAPEFVAEPGIVSELCARLDGMPLAIELAAARAASLGADGLLAGLGDRLRLLSGGRGTHERHRSLRAMIGWSHDLLEPEERALLRCLAVFAGAFDLDAAVSVAPAGSPSTVVDLLGRLAQKSMLVLQRGPVSRWRLLETIRVFAVEQVRAHEEEADVRQRHLRWAATTATALEARLDRADPDRTDPDRADGDWRADFDIVVDDLRAALGSVPRGGPHEVAHGLARSLGHLTYARRFLVESADHYQRAAELAPTPAEAVRDWRGAAEAATVGSVAGTRAFESMLACAEQAGRAGDGDTRAIALARAVEIAARFHRDPADDIPRDRLQQLLEEARGCGDPGRPEVRAAIAVADAWTAGSHWLEPDPELAETAAALARRTGDPVVLSASLDAVSVAATRAGRLRQAHRVAGERLALTSGMSRTDPAVGVEVADALNMVAKYAIAAGDLPAAISAARLGHTDDLIGKHPYASLSPLVTALVLSGHFDEALDLAPGMWAGWERAGRPVAPALAPGVLAVALAHGLLGGDDHALWWKRAGEVLGYGDVDEDPGMAPFAVFVRARLAVHTGRFADAEGPVARAFAAYPLSRHETYARAVGAELAVVAGLPDAAERLVAAAPAAEQNDWAAACLARATGRLHGDMDALAASVAGWERIGARFELEQTRDLARVASRDEAQRSR</sequence>
<dbReference type="GO" id="GO:0006355">
    <property type="term" value="P:regulation of DNA-templated transcription"/>
    <property type="evidence" value="ECO:0007669"/>
    <property type="project" value="InterPro"/>
</dbReference>
<dbReference type="SUPFAM" id="SSF52540">
    <property type="entry name" value="P-loop containing nucleoside triphosphate hydrolases"/>
    <property type="match status" value="1"/>
</dbReference>
<dbReference type="SUPFAM" id="SSF46894">
    <property type="entry name" value="C-terminal effector domain of the bipartite response regulators"/>
    <property type="match status" value="1"/>
</dbReference>
<protein>
    <submittedName>
        <fullName evidence="2">ATPase/DNA-binding CsgD family transcriptional regulator</fullName>
    </submittedName>
</protein>
<dbReference type="EMBL" id="JADBEM010000001">
    <property type="protein sequence ID" value="MBE1604538.1"/>
    <property type="molecule type" value="Genomic_DNA"/>
</dbReference>
<keyword evidence="3" id="KW-1185">Reference proteome</keyword>
<proteinExistence type="predicted"/>
<name>A0A927MSQ1_9ACTN</name>
<dbReference type="SMART" id="SM00421">
    <property type="entry name" value="HTH_LUXR"/>
    <property type="match status" value="1"/>
</dbReference>
<dbReference type="Gene3D" id="1.10.10.10">
    <property type="entry name" value="Winged helix-like DNA-binding domain superfamily/Winged helix DNA-binding domain"/>
    <property type="match status" value="1"/>
</dbReference>
<organism evidence="2 3">
    <name type="scientific">Actinopolymorpha pittospori</name>
    <dbReference type="NCBI Taxonomy" id="648752"/>
    <lineage>
        <taxon>Bacteria</taxon>
        <taxon>Bacillati</taxon>
        <taxon>Actinomycetota</taxon>
        <taxon>Actinomycetes</taxon>
        <taxon>Propionibacteriales</taxon>
        <taxon>Actinopolymorphaceae</taxon>
        <taxon>Actinopolymorpha</taxon>
    </lineage>
</organism>
<dbReference type="Pfam" id="PF00196">
    <property type="entry name" value="GerE"/>
    <property type="match status" value="1"/>
</dbReference>
<reference evidence="2" key="1">
    <citation type="submission" date="2020-10" db="EMBL/GenBank/DDBJ databases">
        <title>Sequencing the genomes of 1000 actinobacteria strains.</title>
        <authorList>
            <person name="Klenk H.-P."/>
        </authorList>
    </citation>
    <scope>NUCLEOTIDE SEQUENCE</scope>
    <source>
        <strain evidence="2">DSM 45354</strain>
    </source>
</reference>
<evidence type="ECO:0000313" key="3">
    <source>
        <dbReference type="Proteomes" id="UP000638648"/>
    </source>
</evidence>
<feature type="domain" description="HTH luxR-type" evidence="1">
    <location>
        <begin position="1"/>
        <end position="66"/>
    </location>
</feature>
<comment type="caution">
    <text evidence="2">The sequence shown here is derived from an EMBL/GenBank/DDBJ whole genome shotgun (WGS) entry which is preliminary data.</text>
</comment>
<evidence type="ECO:0000259" key="1">
    <source>
        <dbReference type="PROSITE" id="PS50043"/>
    </source>
</evidence>
<dbReference type="PROSITE" id="PS50043">
    <property type="entry name" value="HTH_LUXR_2"/>
    <property type="match status" value="1"/>
</dbReference>
<evidence type="ECO:0000313" key="2">
    <source>
        <dbReference type="EMBL" id="MBE1604538.1"/>
    </source>
</evidence>
<dbReference type="PRINTS" id="PR00038">
    <property type="entry name" value="HTHLUXR"/>
</dbReference>
<dbReference type="GO" id="GO:0003677">
    <property type="term" value="F:DNA binding"/>
    <property type="evidence" value="ECO:0007669"/>
    <property type="project" value="InterPro"/>
</dbReference>
<gene>
    <name evidence="2" type="ORF">HEB94_001386</name>
</gene>
<accession>A0A927MSQ1</accession>
<dbReference type="PANTHER" id="PTHR47691">
    <property type="entry name" value="REGULATOR-RELATED"/>
    <property type="match status" value="1"/>
</dbReference>
<dbReference type="PANTHER" id="PTHR47691:SF3">
    <property type="entry name" value="HTH-TYPE TRANSCRIPTIONAL REGULATOR RV0890C-RELATED"/>
    <property type="match status" value="1"/>
</dbReference>
<dbReference type="InterPro" id="IPR000792">
    <property type="entry name" value="Tscrpt_reg_LuxR_C"/>
</dbReference>
<dbReference type="AlphaFoldDB" id="A0A927MSQ1"/>
<dbReference type="InterPro" id="IPR027417">
    <property type="entry name" value="P-loop_NTPase"/>
</dbReference>
<dbReference type="Gene3D" id="3.40.50.300">
    <property type="entry name" value="P-loop containing nucleotide triphosphate hydrolases"/>
    <property type="match status" value="1"/>
</dbReference>
<dbReference type="CDD" id="cd06170">
    <property type="entry name" value="LuxR_C_like"/>
    <property type="match status" value="1"/>
</dbReference>
<dbReference type="RefSeq" id="WP_192749056.1">
    <property type="nucleotide sequence ID" value="NZ_BAABJL010000126.1"/>
</dbReference>
<dbReference type="InterPro" id="IPR016032">
    <property type="entry name" value="Sig_transdc_resp-reg_C-effctor"/>
</dbReference>
<dbReference type="Proteomes" id="UP000638648">
    <property type="component" value="Unassembled WGS sequence"/>
</dbReference>